<dbReference type="Gene3D" id="1.10.10.60">
    <property type="entry name" value="Homeodomain-like"/>
    <property type="match status" value="1"/>
</dbReference>
<keyword evidence="3 6" id="KW-0238">DNA-binding</keyword>
<protein>
    <recommendedName>
        <fullName evidence="8">Homeobox domain-containing protein</fullName>
    </recommendedName>
</protein>
<dbReference type="Pfam" id="PF16493">
    <property type="entry name" value="Meis_PKNOX_N"/>
    <property type="match status" value="1"/>
</dbReference>
<evidence type="ECO:0000256" key="7">
    <source>
        <dbReference type="SAM" id="MobiDB-lite"/>
    </source>
</evidence>
<dbReference type="GO" id="GO:0048663">
    <property type="term" value="P:neuron fate commitment"/>
    <property type="evidence" value="ECO:0007669"/>
    <property type="project" value="UniProtKB-ARBA"/>
</dbReference>
<feature type="compositionally biased region" description="Polar residues" evidence="7">
    <location>
        <begin position="247"/>
        <end position="264"/>
    </location>
</feature>
<gene>
    <name evidence="9" type="ORF">V9T40_002625</name>
</gene>
<dbReference type="GO" id="GO:0001654">
    <property type="term" value="P:eye development"/>
    <property type="evidence" value="ECO:0007669"/>
    <property type="project" value="UniProtKB-ARBA"/>
</dbReference>
<dbReference type="SUPFAM" id="SSF46689">
    <property type="entry name" value="Homeodomain-like"/>
    <property type="match status" value="1"/>
</dbReference>
<dbReference type="AlphaFoldDB" id="A0AAN9TUV2"/>
<dbReference type="PROSITE" id="PS50071">
    <property type="entry name" value="HOMEOBOX_2"/>
    <property type="match status" value="1"/>
</dbReference>
<evidence type="ECO:0000259" key="8">
    <source>
        <dbReference type="PROSITE" id="PS50071"/>
    </source>
</evidence>
<feature type="region of interest" description="Disordered" evidence="7">
    <location>
        <begin position="136"/>
        <end position="160"/>
    </location>
</feature>
<evidence type="ECO:0000256" key="6">
    <source>
        <dbReference type="PROSITE-ProRule" id="PRU00108"/>
    </source>
</evidence>
<evidence type="ECO:0000256" key="1">
    <source>
        <dbReference type="ARBA" id="ARBA00004123"/>
    </source>
</evidence>
<feature type="DNA-binding region" description="Homeobox" evidence="6">
    <location>
        <begin position="275"/>
        <end position="337"/>
    </location>
</feature>
<dbReference type="InterPro" id="IPR032453">
    <property type="entry name" value="PKNOX/Meis_N"/>
</dbReference>
<keyword evidence="5 6" id="KW-0539">Nucleus</keyword>
<dbReference type="CDD" id="cd00086">
    <property type="entry name" value="homeodomain"/>
    <property type="match status" value="1"/>
</dbReference>
<comment type="caution">
    <text evidence="9">The sequence shown here is derived from an EMBL/GenBank/DDBJ whole genome shotgun (WGS) entry which is preliminary data.</text>
</comment>
<dbReference type="FunFam" id="1.10.10.60:FF:000004">
    <property type="entry name" value="Meis2 homeobox isoform 2c"/>
    <property type="match status" value="1"/>
</dbReference>
<proteinExistence type="inferred from homology"/>
<evidence type="ECO:0000256" key="4">
    <source>
        <dbReference type="ARBA" id="ARBA00023155"/>
    </source>
</evidence>
<dbReference type="GO" id="GO:0048646">
    <property type="term" value="P:anatomical structure formation involved in morphogenesis"/>
    <property type="evidence" value="ECO:0007669"/>
    <property type="project" value="UniProtKB-ARBA"/>
</dbReference>
<feature type="domain" description="Homeobox" evidence="8">
    <location>
        <begin position="273"/>
        <end position="336"/>
    </location>
</feature>
<organism evidence="9 10">
    <name type="scientific">Parthenolecanium corni</name>
    <dbReference type="NCBI Taxonomy" id="536013"/>
    <lineage>
        <taxon>Eukaryota</taxon>
        <taxon>Metazoa</taxon>
        <taxon>Ecdysozoa</taxon>
        <taxon>Arthropoda</taxon>
        <taxon>Hexapoda</taxon>
        <taxon>Insecta</taxon>
        <taxon>Pterygota</taxon>
        <taxon>Neoptera</taxon>
        <taxon>Paraneoptera</taxon>
        <taxon>Hemiptera</taxon>
        <taxon>Sternorrhyncha</taxon>
        <taxon>Coccoidea</taxon>
        <taxon>Coccidae</taxon>
        <taxon>Parthenolecanium</taxon>
    </lineage>
</organism>
<dbReference type="PANTHER" id="PTHR11850">
    <property type="entry name" value="HOMEOBOX PROTEIN TRANSCRIPTION FACTORS"/>
    <property type="match status" value="1"/>
</dbReference>
<name>A0AAN9TUV2_9HEMI</name>
<keyword evidence="4 6" id="KW-0371">Homeobox</keyword>
<dbReference type="InterPro" id="IPR009057">
    <property type="entry name" value="Homeodomain-like_sf"/>
</dbReference>
<comment type="similarity">
    <text evidence="2">Belongs to the TALE/MEIS homeobox family.</text>
</comment>
<dbReference type="GO" id="GO:0009887">
    <property type="term" value="P:animal organ morphogenesis"/>
    <property type="evidence" value="ECO:0007669"/>
    <property type="project" value="UniProtKB-ARBA"/>
</dbReference>
<dbReference type="InterPro" id="IPR008422">
    <property type="entry name" value="KN_HD"/>
</dbReference>
<accession>A0AAN9TUV2</accession>
<dbReference type="GO" id="GO:0005634">
    <property type="term" value="C:nucleus"/>
    <property type="evidence" value="ECO:0007669"/>
    <property type="project" value="UniProtKB-SubCell"/>
</dbReference>
<evidence type="ECO:0000313" key="10">
    <source>
        <dbReference type="Proteomes" id="UP001367676"/>
    </source>
</evidence>
<reference evidence="9 10" key="1">
    <citation type="submission" date="2024-03" db="EMBL/GenBank/DDBJ databases">
        <title>Adaptation during the transition from Ophiocordyceps entomopathogen to insect associate is accompanied by gene loss and intensified selection.</title>
        <authorList>
            <person name="Ward C.M."/>
            <person name="Onetto C.A."/>
            <person name="Borneman A.R."/>
        </authorList>
    </citation>
    <scope>NUCLEOTIDE SEQUENCE [LARGE SCALE GENOMIC DNA]</scope>
    <source>
        <strain evidence="9">AWRI1</strain>
        <tissue evidence="9">Single Adult Female</tissue>
    </source>
</reference>
<dbReference type="Pfam" id="PF05920">
    <property type="entry name" value="Homeobox_KN"/>
    <property type="match status" value="1"/>
</dbReference>
<dbReference type="GO" id="GO:0000987">
    <property type="term" value="F:cis-regulatory region sequence-specific DNA binding"/>
    <property type="evidence" value="ECO:0007669"/>
    <property type="project" value="UniProtKB-ARBA"/>
</dbReference>
<sequence>MVSYSANQTSVSNCNQANDQAVFEADKRAVYKHPLFPLLALVFERCEQATQCAEIPSSEGFSMDIQAFVQHQEKDQRPFLTNDDEVDGLMIKAIQVLRIHLLELEKVQELCKDFCTRYITCLKGKMQSENLLKPDYTRSYSENNSSSGHSSDSNSPLSYSPRPYQVASAAVSSEQVFKEKLINSSYSQTSPVEIPVSAAMVPATNQLLSVNCNANAAESVHALSPSPGVILGSTPLSQIGAHSAASSEANTLHESLSPVSGTSCDESEDHFGSRRKQKRGILPKYATSIMRSWLFQHLVHPYPTEDEKKQIAAQTNLTLLQVNNWFINARRRILQPMLDASTTDKKSLSALPTDESDSECSENELQIAERIQHYSEEDTNE</sequence>
<dbReference type="Proteomes" id="UP001367676">
    <property type="component" value="Unassembled WGS sequence"/>
</dbReference>
<comment type="subcellular location">
    <subcellularLocation>
        <location evidence="1 6">Nucleus</location>
    </subcellularLocation>
</comment>
<evidence type="ECO:0000256" key="2">
    <source>
        <dbReference type="ARBA" id="ARBA00009661"/>
    </source>
</evidence>
<feature type="region of interest" description="Disordered" evidence="7">
    <location>
        <begin position="247"/>
        <end position="277"/>
    </location>
</feature>
<evidence type="ECO:0000313" key="9">
    <source>
        <dbReference type="EMBL" id="KAK7591012.1"/>
    </source>
</evidence>
<feature type="region of interest" description="Disordered" evidence="7">
    <location>
        <begin position="341"/>
        <end position="363"/>
    </location>
</feature>
<dbReference type="EMBL" id="JBBCAQ010000022">
    <property type="protein sequence ID" value="KAK7591012.1"/>
    <property type="molecule type" value="Genomic_DNA"/>
</dbReference>
<dbReference type="GO" id="GO:0006355">
    <property type="term" value="P:regulation of DNA-templated transcription"/>
    <property type="evidence" value="ECO:0007669"/>
    <property type="project" value="InterPro"/>
</dbReference>
<keyword evidence="10" id="KW-1185">Reference proteome</keyword>
<dbReference type="InterPro" id="IPR001356">
    <property type="entry name" value="HD"/>
</dbReference>
<evidence type="ECO:0000256" key="5">
    <source>
        <dbReference type="ARBA" id="ARBA00023242"/>
    </source>
</evidence>
<evidence type="ECO:0000256" key="3">
    <source>
        <dbReference type="ARBA" id="ARBA00023125"/>
    </source>
</evidence>
<feature type="compositionally biased region" description="Low complexity" evidence="7">
    <location>
        <begin position="139"/>
        <end position="160"/>
    </location>
</feature>
<dbReference type="SMART" id="SM00389">
    <property type="entry name" value="HOX"/>
    <property type="match status" value="1"/>
</dbReference>
<dbReference type="InterPro" id="IPR050224">
    <property type="entry name" value="TALE_homeobox"/>
</dbReference>